<feature type="compositionally biased region" description="Polar residues" evidence="9">
    <location>
        <begin position="1"/>
        <end position="10"/>
    </location>
</feature>
<evidence type="ECO:0000256" key="9">
    <source>
        <dbReference type="SAM" id="MobiDB-lite"/>
    </source>
</evidence>
<comment type="caution">
    <text evidence="11">The sequence shown here is derived from an EMBL/GenBank/DDBJ whole genome shotgun (WGS) entry which is preliminary data.</text>
</comment>
<feature type="compositionally biased region" description="Pro residues" evidence="9">
    <location>
        <begin position="808"/>
        <end position="820"/>
    </location>
</feature>
<feature type="region of interest" description="Disordered" evidence="9">
    <location>
        <begin position="304"/>
        <end position="348"/>
    </location>
</feature>
<dbReference type="InterPro" id="IPR001313">
    <property type="entry name" value="Pumilio_RNA-bd_rpt"/>
</dbReference>
<comment type="function">
    <text evidence="5">RNA-binding nucleolar protein required for pre-rRNA processing. Involved in production of 18S rRNA and assembly of small ribosomal subunit.</text>
</comment>
<evidence type="ECO:0000256" key="5">
    <source>
        <dbReference type="ARBA" id="ARBA00024893"/>
    </source>
</evidence>
<dbReference type="InterPro" id="IPR033133">
    <property type="entry name" value="PUM-HD"/>
</dbReference>
<dbReference type="SMART" id="SM00025">
    <property type="entry name" value="Pumilio"/>
    <property type="match status" value="8"/>
</dbReference>
<dbReference type="FunFam" id="1.25.10.10:FF:000004">
    <property type="entry name" value="Pumilio homolog 1 isoform 2"/>
    <property type="match status" value="1"/>
</dbReference>
<reference evidence="11" key="1">
    <citation type="submission" date="2021-03" db="EMBL/GenBank/DDBJ databases">
        <title>Comparative genomics and phylogenomic investigation of the class Geoglossomycetes provide insights into ecological specialization and systematics.</title>
        <authorList>
            <person name="Melie T."/>
            <person name="Pirro S."/>
            <person name="Miller A.N."/>
            <person name="Quandt A."/>
        </authorList>
    </citation>
    <scope>NUCLEOTIDE SEQUENCE</scope>
    <source>
        <strain evidence="11">CAQ_001_2017</strain>
    </source>
</reference>
<feature type="compositionally biased region" description="Polar residues" evidence="9">
    <location>
        <begin position="169"/>
        <end position="194"/>
    </location>
</feature>
<dbReference type="GO" id="GO:0003730">
    <property type="term" value="F:mRNA 3'-UTR binding"/>
    <property type="evidence" value="ECO:0007669"/>
    <property type="project" value="TreeGrafter"/>
</dbReference>
<keyword evidence="12" id="KW-1185">Reference proteome</keyword>
<feature type="repeat" description="Pumilio" evidence="8">
    <location>
        <begin position="495"/>
        <end position="530"/>
    </location>
</feature>
<dbReference type="PROSITE" id="PS50302">
    <property type="entry name" value="PUM"/>
    <property type="match status" value="7"/>
</dbReference>
<protein>
    <recommendedName>
        <fullName evidence="7">Pumilio homology domain family member 3</fullName>
    </recommendedName>
</protein>
<feature type="compositionally biased region" description="Polar residues" evidence="9">
    <location>
        <begin position="824"/>
        <end position="841"/>
    </location>
</feature>
<keyword evidence="4" id="KW-0694">RNA-binding</keyword>
<gene>
    <name evidence="11" type="ORF">GP486_006878</name>
</gene>
<feature type="repeat" description="Pumilio" evidence="8">
    <location>
        <begin position="531"/>
        <end position="566"/>
    </location>
</feature>
<evidence type="ECO:0000256" key="3">
    <source>
        <dbReference type="ARBA" id="ARBA00022737"/>
    </source>
</evidence>
<evidence type="ECO:0000256" key="6">
    <source>
        <dbReference type="ARBA" id="ARBA00060736"/>
    </source>
</evidence>
<dbReference type="InterPro" id="IPR011989">
    <property type="entry name" value="ARM-like"/>
</dbReference>
<evidence type="ECO:0000256" key="4">
    <source>
        <dbReference type="ARBA" id="ARBA00022884"/>
    </source>
</evidence>
<proteinExistence type="inferred from homology"/>
<feature type="region of interest" description="Disordered" evidence="9">
    <location>
        <begin position="798"/>
        <end position="868"/>
    </location>
</feature>
<dbReference type="PROSITE" id="PS50303">
    <property type="entry name" value="PUM_HD"/>
    <property type="match status" value="1"/>
</dbReference>
<feature type="compositionally biased region" description="Low complexity" evidence="9">
    <location>
        <begin position="798"/>
        <end position="807"/>
    </location>
</feature>
<dbReference type="SUPFAM" id="SSF48371">
    <property type="entry name" value="ARM repeat"/>
    <property type="match status" value="1"/>
</dbReference>
<evidence type="ECO:0000313" key="12">
    <source>
        <dbReference type="Proteomes" id="UP000750711"/>
    </source>
</evidence>
<dbReference type="EMBL" id="JAGHQM010001705">
    <property type="protein sequence ID" value="KAH0552923.1"/>
    <property type="molecule type" value="Genomic_DNA"/>
</dbReference>
<dbReference type="Pfam" id="PF00806">
    <property type="entry name" value="PUF"/>
    <property type="match status" value="8"/>
</dbReference>
<dbReference type="InterPro" id="IPR033712">
    <property type="entry name" value="Pumilio_RNA-bd"/>
</dbReference>
<evidence type="ECO:0000313" key="11">
    <source>
        <dbReference type="EMBL" id="KAH0552923.1"/>
    </source>
</evidence>
<feature type="repeat" description="Pumilio" evidence="8">
    <location>
        <begin position="675"/>
        <end position="710"/>
    </location>
</feature>
<feature type="repeat" description="Pumilio" evidence="8">
    <location>
        <begin position="603"/>
        <end position="638"/>
    </location>
</feature>
<comment type="subcellular location">
    <subcellularLocation>
        <location evidence="1">Cytoplasm</location>
    </subcellularLocation>
</comment>
<dbReference type="AlphaFoldDB" id="A0A9P8IJU8"/>
<dbReference type="InterPro" id="IPR016024">
    <property type="entry name" value="ARM-type_fold"/>
</dbReference>
<feature type="compositionally biased region" description="Polar residues" evidence="9">
    <location>
        <begin position="121"/>
        <end position="139"/>
    </location>
</feature>
<feature type="domain" description="PUM-HD" evidence="10">
    <location>
        <begin position="437"/>
        <end position="798"/>
    </location>
</feature>
<dbReference type="Proteomes" id="UP000750711">
    <property type="component" value="Unassembled WGS sequence"/>
</dbReference>
<accession>A0A9P8IJU8</accession>
<feature type="repeat" description="Pumilio" evidence="8">
    <location>
        <begin position="567"/>
        <end position="602"/>
    </location>
</feature>
<dbReference type="PANTHER" id="PTHR12537:SF12">
    <property type="entry name" value="MATERNAL PROTEIN PUMILIO"/>
    <property type="match status" value="1"/>
</dbReference>
<organism evidence="11 12">
    <name type="scientific">Trichoglossum hirsutum</name>
    <dbReference type="NCBI Taxonomy" id="265104"/>
    <lineage>
        <taxon>Eukaryota</taxon>
        <taxon>Fungi</taxon>
        <taxon>Dikarya</taxon>
        <taxon>Ascomycota</taxon>
        <taxon>Pezizomycotina</taxon>
        <taxon>Geoglossomycetes</taxon>
        <taxon>Geoglossales</taxon>
        <taxon>Geoglossaceae</taxon>
        <taxon>Trichoglossum</taxon>
    </lineage>
</organism>
<name>A0A9P8IJU8_9PEZI</name>
<evidence type="ECO:0000256" key="8">
    <source>
        <dbReference type="PROSITE-ProRule" id="PRU00317"/>
    </source>
</evidence>
<evidence type="ECO:0000256" key="1">
    <source>
        <dbReference type="ARBA" id="ARBA00004496"/>
    </source>
</evidence>
<feature type="repeat" description="Pumilio" evidence="8">
    <location>
        <begin position="639"/>
        <end position="674"/>
    </location>
</feature>
<feature type="repeat" description="Pumilio" evidence="8">
    <location>
        <begin position="459"/>
        <end position="494"/>
    </location>
</feature>
<dbReference type="PANTHER" id="PTHR12537">
    <property type="entry name" value="RNA BINDING PROTEIN PUMILIO-RELATED"/>
    <property type="match status" value="1"/>
</dbReference>
<dbReference type="Gene3D" id="1.25.10.10">
    <property type="entry name" value="Leucine-rich Repeat Variant"/>
    <property type="match status" value="1"/>
</dbReference>
<dbReference type="CDD" id="cd07920">
    <property type="entry name" value="Pumilio"/>
    <property type="match status" value="1"/>
</dbReference>
<keyword evidence="3" id="KW-0677">Repeat</keyword>
<evidence type="ECO:0000256" key="7">
    <source>
        <dbReference type="ARBA" id="ARBA00081811"/>
    </source>
</evidence>
<sequence length="868" mass="95302">MSSVPMTETGGSPVRHRNSNPNAPPLTLSDNPPSPSPFFSVARQPAIGHHSSPNKPFLDPPTGSFAASRSADERSSNFGTPGDGRSLNRYNADEENRRHVKSIVGALDGDEAKRSGRNNRRPVQSSDLLGSKNGATARSESLPPNRDSTSPSAGVQHGPHIEAAAPYPQFSQATPSFNRPTHPGHTSSFSSGQGSLRKFDDLNRDPQDAEILARLGRVSLDANGEIGAYPQQSNAGVPQLYSSQPPYDFSYPRQMHPSMPQNPWNLDDGTYDRGQESFTPEGFPDNAFNDPFNGFRVPRMNDRGTISPSGSDYRRNLHSPLYSTGGTPPAGTDPFRAPSRGASQPGRTPLNGHVLDKKLRGLQQQQNYNSPQSNALMIRNETYRGAFTPHPYDYLRVNSLAPSLTPFFPGIPMATIPGGPIAPRGPARDQLDIGQNLRSLLLEEFRSNTKTSKRYELKDIYNHIVEFSGDQHGSRFIQQKLETANSDEKDQVFREIRPNSLQLMTDVFGNYVIQKFFEHGNQVQKTILAEQMKGHILALSMQMYGCRVVQKALEHILTDQQAALVKELDGHVPKCVKDQNGNHVIQKAIERVPAEHIQFIIKAFIGQVHSLATHPYGCRVIQRMLEHCEEKAQASILQELHACTWALVQDQYGNYVTQHVIEHGKEEDKAKIIALVTGQILHFSKHKFASNVVEKSIEFGSDDQRRDILAALTAARADGSSPLQTLMRDQYGNYVIRKFLSQTQSTPPPHPNSTAEKLLGQLKGVDHDRLVEQIRPQLQALKKYTYGKQITAIEKLISSSTTPSQSTTPPPGSSAAPTPPMTSEAQSPQSSSLPSTNNSTVDGPFENGGAGKKQNDTESGPQVSIVAA</sequence>
<feature type="region of interest" description="Disordered" evidence="9">
    <location>
        <begin position="1"/>
        <end position="201"/>
    </location>
</feature>
<keyword evidence="2" id="KW-0963">Cytoplasm</keyword>
<evidence type="ECO:0000259" key="10">
    <source>
        <dbReference type="PROSITE" id="PS50303"/>
    </source>
</evidence>
<dbReference type="GO" id="GO:0005737">
    <property type="term" value="C:cytoplasm"/>
    <property type="evidence" value="ECO:0007669"/>
    <property type="project" value="UniProtKB-SubCell"/>
</dbReference>
<comment type="similarity">
    <text evidence="6">Belongs to the PUF3 family.</text>
</comment>
<dbReference type="GO" id="GO:0000288">
    <property type="term" value="P:nuclear-transcribed mRNA catabolic process, deadenylation-dependent decay"/>
    <property type="evidence" value="ECO:0007669"/>
    <property type="project" value="TreeGrafter"/>
</dbReference>
<evidence type="ECO:0000256" key="2">
    <source>
        <dbReference type="ARBA" id="ARBA00022490"/>
    </source>
</evidence>